<feature type="region of interest" description="Disordered" evidence="10">
    <location>
        <begin position="594"/>
        <end position="633"/>
    </location>
</feature>
<keyword evidence="6 8" id="KW-0346">Stress response</keyword>
<keyword evidence="7 8" id="KW-0143">Chaperone</keyword>
<keyword evidence="4 8" id="KW-0547">Nucleotide-binding</keyword>
<dbReference type="InterPro" id="IPR043129">
    <property type="entry name" value="ATPase_NBD"/>
</dbReference>
<comment type="caution">
    <text evidence="11">The sequence shown here is derived from an EMBL/GenBank/DDBJ whole genome shotgun (WGS) entry which is preliminary data.</text>
</comment>
<dbReference type="GO" id="GO:0005524">
    <property type="term" value="F:ATP binding"/>
    <property type="evidence" value="ECO:0007669"/>
    <property type="project" value="UniProtKB-UniRule"/>
</dbReference>
<dbReference type="InterPro" id="IPR029047">
    <property type="entry name" value="HSP70_peptide-bd_sf"/>
</dbReference>
<dbReference type="FunFam" id="3.90.640.10:FF:000003">
    <property type="entry name" value="Molecular chaperone DnaK"/>
    <property type="match status" value="1"/>
</dbReference>
<dbReference type="Gene3D" id="3.90.640.10">
    <property type="entry name" value="Actin, Chain A, domain 4"/>
    <property type="match status" value="1"/>
</dbReference>
<evidence type="ECO:0000256" key="1">
    <source>
        <dbReference type="ARBA" id="ARBA00007381"/>
    </source>
</evidence>
<evidence type="ECO:0000256" key="4">
    <source>
        <dbReference type="ARBA" id="ARBA00022741"/>
    </source>
</evidence>
<evidence type="ECO:0000256" key="2">
    <source>
        <dbReference type="ARBA" id="ARBA00014415"/>
    </source>
</evidence>
<dbReference type="InterPro" id="IPR018181">
    <property type="entry name" value="Heat_shock_70_CS"/>
</dbReference>
<keyword evidence="3 8" id="KW-0597">Phosphoprotein</keyword>
<dbReference type="GO" id="GO:0051082">
    <property type="term" value="F:unfolded protein binding"/>
    <property type="evidence" value="ECO:0007669"/>
    <property type="project" value="InterPro"/>
</dbReference>
<dbReference type="Pfam" id="PF00012">
    <property type="entry name" value="HSP70"/>
    <property type="match status" value="1"/>
</dbReference>
<dbReference type="RefSeq" id="WP_151894124.1">
    <property type="nucleotide sequence ID" value="NZ_BKCF01000002.1"/>
</dbReference>
<dbReference type="Gene3D" id="3.30.420.40">
    <property type="match status" value="2"/>
</dbReference>
<evidence type="ECO:0000256" key="9">
    <source>
        <dbReference type="RuleBase" id="RU003322"/>
    </source>
</evidence>
<dbReference type="Gene3D" id="2.60.34.10">
    <property type="entry name" value="Substrate Binding Domain Of DNAk, Chain A, domain 1"/>
    <property type="match status" value="1"/>
</dbReference>
<evidence type="ECO:0000256" key="7">
    <source>
        <dbReference type="ARBA" id="ARBA00023186"/>
    </source>
</evidence>
<organism evidence="11 12">
    <name type="scientific">Patiriisocius marinistellae</name>
    <dbReference type="NCBI Taxonomy" id="2494560"/>
    <lineage>
        <taxon>Bacteria</taxon>
        <taxon>Pseudomonadati</taxon>
        <taxon>Bacteroidota</taxon>
        <taxon>Flavobacteriia</taxon>
        <taxon>Flavobacteriales</taxon>
        <taxon>Flavobacteriaceae</taxon>
        <taxon>Patiriisocius</taxon>
    </lineage>
</organism>
<evidence type="ECO:0000313" key="11">
    <source>
        <dbReference type="EMBL" id="GEQ86199.1"/>
    </source>
</evidence>
<dbReference type="Proteomes" id="UP000326994">
    <property type="component" value="Unassembled WGS sequence"/>
</dbReference>
<dbReference type="OrthoDB" id="9766019at2"/>
<dbReference type="NCBIfam" id="TIGR02350">
    <property type="entry name" value="prok_dnaK"/>
    <property type="match status" value="1"/>
</dbReference>
<dbReference type="InterPro" id="IPR013126">
    <property type="entry name" value="Hsp_70_fam"/>
</dbReference>
<evidence type="ECO:0000256" key="6">
    <source>
        <dbReference type="ARBA" id="ARBA00023016"/>
    </source>
</evidence>
<dbReference type="PROSITE" id="PS00297">
    <property type="entry name" value="HSP70_1"/>
    <property type="match status" value="1"/>
</dbReference>
<dbReference type="CDD" id="cd10234">
    <property type="entry name" value="ASKHA_NBD_HSP70_DnaK-like"/>
    <property type="match status" value="1"/>
</dbReference>
<dbReference type="PANTHER" id="PTHR19375">
    <property type="entry name" value="HEAT SHOCK PROTEIN 70KDA"/>
    <property type="match status" value="1"/>
</dbReference>
<dbReference type="Gene3D" id="1.20.1270.10">
    <property type="match status" value="1"/>
</dbReference>
<comment type="function">
    <text evidence="8">Acts as a chaperone.</text>
</comment>
<comment type="similarity">
    <text evidence="1 8 9">Belongs to the heat shock protein 70 family.</text>
</comment>
<dbReference type="NCBIfam" id="NF003520">
    <property type="entry name" value="PRK05183.1"/>
    <property type="match status" value="1"/>
</dbReference>
<sequence length="633" mass="68046">MSKIIGIDLGTTNSCVSVMEGSEPVVIPNAEGKRTTPSVIAFVEGGEIKVGDPAKRQAVTNPTKTISSIKRFMGNKYSESSKEAERAAYTVKKGDNDTPRVDIDGRLYTPQELSAMVLQKMKKTAEDYLGQDVTRAVITVPAYFNDSQRQATKEAGEIAGLKVERIINEPTAAALAYGLDKKSTDQKIVVFDFGGGTHDVSILELGDGVFEVLATDGDTHLGGDDVDQKIINWLADEFQSAEDMDLRKDPMALQRLKEAAEKAKIELSSSAQTEINLPYVTATASGPKHLVKTLTRAKFEQLIDDLVKRTIEPCQTAMKAAGLTNSDIDEVILVGGSTRIPAVQEAVEKFFGKAPSKGVNPDEVVAVGAAIQGGVLTGDVKDVLLLDVTPLSLGIETMGSVMTKLIEANTTIPTKKSQVFSTAADNQPSVEIHVLQGERPMANDNKTIGRFHLSDIPPAQRGVPQIEVTFDIDANGIIKVSAEDKATGKKQDIRIEASSGLTEEEIAKMKQEAEANADADKKAKETADKINEADGMIFQTEKQLKEFGDKISDDNKKPVEEALVELKAAYETKNVDAITPALDKINEAWKAASEEMYKAQADAQGGAPTGEPTADAGADESADVEDVDFEEVK</sequence>
<evidence type="ECO:0000256" key="3">
    <source>
        <dbReference type="ARBA" id="ARBA00022553"/>
    </source>
</evidence>
<dbReference type="FunFam" id="2.60.34.10:FF:000014">
    <property type="entry name" value="Chaperone protein DnaK HSP70"/>
    <property type="match status" value="1"/>
</dbReference>
<keyword evidence="5 8" id="KW-0067">ATP-binding</keyword>
<evidence type="ECO:0000256" key="10">
    <source>
        <dbReference type="SAM" id="MobiDB-lite"/>
    </source>
</evidence>
<dbReference type="SUPFAM" id="SSF100920">
    <property type="entry name" value="Heat shock protein 70kD (HSP70), peptide-binding domain"/>
    <property type="match status" value="1"/>
</dbReference>
<reference evidence="11 12" key="1">
    <citation type="submission" date="2019-08" db="EMBL/GenBank/DDBJ databases">
        <title>Ulvibacter marinistellae sp. nov., isolated from a starfish, Patiria pectinifera.</title>
        <authorList>
            <person name="Kawano K."/>
            <person name="Ushijima N."/>
            <person name="Kihara M."/>
            <person name="Itoh H."/>
        </authorList>
    </citation>
    <scope>NUCLEOTIDE SEQUENCE [LARGE SCALE GENOMIC DNA]</scope>
    <source>
        <strain evidence="11 12">KK4</strain>
    </source>
</reference>
<dbReference type="PROSITE" id="PS00329">
    <property type="entry name" value="HSP70_2"/>
    <property type="match status" value="1"/>
</dbReference>
<dbReference type="HAMAP" id="MF_00332">
    <property type="entry name" value="DnaK"/>
    <property type="match status" value="1"/>
</dbReference>
<feature type="modified residue" description="Phosphothreonine; by autocatalysis" evidence="8">
    <location>
        <position position="197"/>
    </location>
</feature>
<evidence type="ECO:0000313" key="12">
    <source>
        <dbReference type="Proteomes" id="UP000326994"/>
    </source>
</evidence>
<dbReference type="FunFam" id="1.20.1270.10:FF:000001">
    <property type="entry name" value="Molecular chaperone DnaK"/>
    <property type="match status" value="1"/>
</dbReference>
<dbReference type="AlphaFoldDB" id="A0A5J4G0X0"/>
<dbReference type="PROSITE" id="PS01036">
    <property type="entry name" value="HSP70_3"/>
    <property type="match status" value="1"/>
</dbReference>
<dbReference type="NCBIfam" id="NF001413">
    <property type="entry name" value="PRK00290.1"/>
    <property type="match status" value="1"/>
</dbReference>
<dbReference type="PRINTS" id="PR00301">
    <property type="entry name" value="HEATSHOCK70"/>
</dbReference>
<evidence type="ECO:0000256" key="8">
    <source>
        <dbReference type="HAMAP-Rule" id="MF_00332"/>
    </source>
</evidence>
<comment type="induction">
    <text evidence="8">By stress conditions e.g. heat shock.</text>
</comment>
<keyword evidence="12" id="KW-1185">Reference proteome</keyword>
<protein>
    <recommendedName>
        <fullName evidence="2 8">Chaperone protein DnaK</fullName>
    </recommendedName>
    <alternativeName>
        <fullName evidence="8">HSP70</fullName>
    </alternativeName>
    <alternativeName>
        <fullName evidence="8">Heat shock 70 kDa protein</fullName>
    </alternativeName>
    <alternativeName>
        <fullName evidence="8">Heat shock protein 70</fullName>
    </alternativeName>
</protein>
<dbReference type="FunFam" id="3.30.420.40:FF:000004">
    <property type="entry name" value="Molecular chaperone DnaK"/>
    <property type="match status" value="1"/>
</dbReference>
<dbReference type="InterPro" id="IPR012725">
    <property type="entry name" value="Chaperone_DnaK"/>
</dbReference>
<accession>A0A5J4G0X0</accession>
<dbReference type="EMBL" id="BKCF01000002">
    <property type="protein sequence ID" value="GEQ86199.1"/>
    <property type="molecule type" value="Genomic_DNA"/>
</dbReference>
<dbReference type="GO" id="GO:0140662">
    <property type="term" value="F:ATP-dependent protein folding chaperone"/>
    <property type="evidence" value="ECO:0007669"/>
    <property type="project" value="InterPro"/>
</dbReference>
<dbReference type="SUPFAM" id="SSF53067">
    <property type="entry name" value="Actin-like ATPase domain"/>
    <property type="match status" value="2"/>
</dbReference>
<name>A0A5J4G0X0_9FLAO</name>
<feature type="compositionally biased region" description="Acidic residues" evidence="10">
    <location>
        <begin position="617"/>
        <end position="633"/>
    </location>
</feature>
<proteinExistence type="evidence at transcript level"/>
<evidence type="ECO:0000256" key="5">
    <source>
        <dbReference type="ARBA" id="ARBA00022840"/>
    </source>
</evidence>
<gene>
    <name evidence="8 11" type="primary">dnaK</name>
    <name evidence="11" type="ORF">ULMS_17070</name>
</gene>
<dbReference type="InterPro" id="IPR029048">
    <property type="entry name" value="HSP70_C_sf"/>
</dbReference>